<accession>A0A432ZTW0</accession>
<dbReference type="GO" id="GO:0006285">
    <property type="term" value="P:base-excision repair, AP site formation"/>
    <property type="evidence" value="ECO:0007669"/>
    <property type="project" value="TreeGrafter"/>
</dbReference>
<comment type="caution">
    <text evidence="3">The sequence shown here is derived from an EMBL/GenBank/DDBJ whole genome shotgun (WGS) entry which is preliminary data.</text>
</comment>
<dbReference type="PANTHER" id="PTHR43003">
    <property type="entry name" value="DNA-3-METHYLADENINE GLYCOSYLASE"/>
    <property type="match status" value="1"/>
</dbReference>
<keyword evidence="2" id="KW-0234">DNA repair</keyword>
<dbReference type="InterPro" id="IPR011257">
    <property type="entry name" value="DNA_glycosylase"/>
</dbReference>
<dbReference type="GO" id="GO:0032993">
    <property type="term" value="C:protein-DNA complex"/>
    <property type="evidence" value="ECO:0007669"/>
    <property type="project" value="TreeGrafter"/>
</dbReference>
<dbReference type="GO" id="GO:0043916">
    <property type="term" value="F:DNA-7-methylguanine glycosylase activity"/>
    <property type="evidence" value="ECO:0007669"/>
    <property type="project" value="TreeGrafter"/>
</dbReference>
<evidence type="ECO:0000256" key="1">
    <source>
        <dbReference type="ARBA" id="ARBA00022763"/>
    </source>
</evidence>
<dbReference type="Gene3D" id="1.10.340.30">
    <property type="entry name" value="Hypothetical protein, domain 2"/>
    <property type="match status" value="1"/>
</dbReference>
<evidence type="ECO:0000256" key="2">
    <source>
        <dbReference type="ARBA" id="ARBA00023204"/>
    </source>
</evidence>
<protein>
    <submittedName>
        <fullName evidence="3">3-methyladenine DNA glycosylase</fullName>
    </submittedName>
</protein>
<dbReference type="GO" id="GO:0032131">
    <property type="term" value="F:alkylated DNA binding"/>
    <property type="evidence" value="ECO:0007669"/>
    <property type="project" value="TreeGrafter"/>
</dbReference>
<dbReference type="GO" id="GO:0008725">
    <property type="term" value="F:DNA-3-methyladenine glycosylase activity"/>
    <property type="evidence" value="ECO:0007669"/>
    <property type="project" value="TreeGrafter"/>
</dbReference>
<dbReference type="OrthoDB" id="9811249at2"/>
<keyword evidence="4" id="KW-1185">Reference proteome</keyword>
<keyword evidence="1" id="KW-0227">DNA damage</keyword>
<dbReference type="InterPro" id="IPR051912">
    <property type="entry name" value="Alkylbase_DNA_Glycosylase/TA"/>
</dbReference>
<dbReference type="SUPFAM" id="SSF48150">
    <property type="entry name" value="DNA-glycosylase"/>
    <property type="match status" value="1"/>
</dbReference>
<dbReference type="GO" id="GO:0006307">
    <property type="term" value="P:DNA alkylation repair"/>
    <property type="evidence" value="ECO:0007669"/>
    <property type="project" value="TreeGrafter"/>
</dbReference>
<proteinExistence type="predicted"/>
<reference evidence="3 4" key="1">
    <citation type="journal article" date="2011" name="Front. Microbiol.">
        <title>Genomic signatures of strain selection and enhancement in Bacillus atrophaeus var. globigii, a historical biowarfare simulant.</title>
        <authorList>
            <person name="Gibbons H.S."/>
            <person name="Broomall S.M."/>
            <person name="McNew L.A."/>
            <person name="Daligault H."/>
            <person name="Chapman C."/>
            <person name="Bruce D."/>
            <person name="Karavis M."/>
            <person name="Krepps M."/>
            <person name="McGregor P.A."/>
            <person name="Hong C."/>
            <person name="Park K.H."/>
            <person name="Akmal A."/>
            <person name="Feldman A."/>
            <person name="Lin J.S."/>
            <person name="Chang W.E."/>
            <person name="Higgs B.W."/>
            <person name="Demirev P."/>
            <person name="Lindquist J."/>
            <person name="Liem A."/>
            <person name="Fochler E."/>
            <person name="Read T.D."/>
            <person name="Tapia R."/>
            <person name="Johnson S."/>
            <person name="Bishop-Lilly K.A."/>
            <person name="Detter C."/>
            <person name="Han C."/>
            <person name="Sozhamannan S."/>
            <person name="Rosenzweig C.N."/>
            <person name="Skowronski E.W."/>
        </authorList>
    </citation>
    <scope>NUCLEOTIDE SEQUENCE [LARGE SCALE GENOMIC DNA]</scope>
    <source>
        <strain evidence="3 4">CC-PW-9</strain>
    </source>
</reference>
<dbReference type="Gene3D" id="1.10.1670.40">
    <property type="match status" value="1"/>
</dbReference>
<sequence length="197" mass="22187">MKTTAESIRQHLIDTQPGIERFLLTHPLVPVLEPSGIHPIEAVPRIVIRQMLSLKASDTIIGRVEAKAAEQGLRRIADVDEMSLIECGCSRAKAKTISRFAEAYQRDPQAIDNWQNLAVDELLREITSHKGLGMWTASIVAMFHFANEDLFPLQDSSLRKAVGLMIEHGVELTPERASPYRTYLASYLWQLLDQARI</sequence>
<gene>
    <name evidence="3" type="ORF">CWI84_00395</name>
</gene>
<evidence type="ECO:0000313" key="4">
    <source>
        <dbReference type="Proteomes" id="UP000287996"/>
    </source>
</evidence>
<organism evidence="3 4">
    <name type="scientific">Idiomarina tyrosinivorans</name>
    <dbReference type="NCBI Taxonomy" id="1445662"/>
    <lineage>
        <taxon>Bacteria</taxon>
        <taxon>Pseudomonadati</taxon>
        <taxon>Pseudomonadota</taxon>
        <taxon>Gammaproteobacteria</taxon>
        <taxon>Alteromonadales</taxon>
        <taxon>Idiomarinaceae</taxon>
        <taxon>Idiomarina</taxon>
    </lineage>
</organism>
<dbReference type="AlphaFoldDB" id="A0A432ZTW0"/>
<dbReference type="Proteomes" id="UP000287996">
    <property type="component" value="Unassembled WGS sequence"/>
</dbReference>
<evidence type="ECO:0000313" key="3">
    <source>
        <dbReference type="EMBL" id="RUO81258.1"/>
    </source>
</evidence>
<dbReference type="PANTHER" id="PTHR43003:SF5">
    <property type="entry name" value="DNA-3-METHYLADENINE GLYCOSYLASE"/>
    <property type="match status" value="1"/>
</dbReference>
<dbReference type="RefSeq" id="WP_126840604.1">
    <property type="nucleotide sequence ID" value="NZ_PIQH01000001.1"/>
</dbReference>
<name>A0A432ZTW0_9GAMM</name>
<dbReference type="EMBL" id="PIQH01000001">
    <property type="protein sequence ID" value="RUO81258.1"/>
    <property type="molecule type" value="Genomic_DNA"/>
</dbReference>